<evidence type="ECO:0000256" key="1">
    <source>
        <dbReference type="SAM" id="SignalP"/>
    </source>
</evidence>
<evidence type="ECO:0000313" key="2">
    <source>
        <dbReference type="EMBL" id="KYG02433.1"/>
    </source>
</evidence>
<evidence type="ECO:0000313" key="3">
    <source>
        <dbReference type="Proteomes" id="UP000075502"/>
    </source>
</evidence>
<dbReference type="PROSITE" id="PS51257">
    <property type="entry name" value="PROKAR_LIPOPROTEIN"/>
    <property type="match status" value="1"/>
</dbReference>
<feature type="signal peptide" evidence="1">
    <location>
        <begin position="1"/>
        <end position="19"/>
    </location>
</feature>
<accession>A0A150TCK0</accession>
<dbReference type="AlphaFoldDB" id="A0A150TCK0"/>
<dbReference type="EMBL" id="JEME01003088">
    <property type="protein sequence ID" value="KYG02433.1"/>
    <property type="molecule type" value="Genomic_DNA"/>
</dbReference>
<keyword evidence="1" id="KW-0732">Signal</keyword>
<reference evidence="2 3" key="1">
    <citation type="submission" date="2014-02" db="EMBL/GenBank/DDBJ databases">
        <title>The small core and large imbalanced accessory genome model reveals a collaborative survival strategy of Sorangium cellulosum strains in nature.</title>
        <authorList>
            <person name="Han K."/>
            <person name="Peng R."/>
            <person name="Blom J."/>
            <person name="Li Y.-Z."/>
        </authorList>
    </citation>
    <scope>NUCLEOTIDE SEQUENCE [LARGE SCALE GENOMIC DNA]</scope>
    <source>
        <strain evidence="2 3">So0007-03</strain>
    </source>
</reference>
<name>A0A150TCK0_SORCE</name>
<organism evidence="2 3">
    <name type="scientific">Sorangium cellulosum</name>
    <name type="common">Polyangium cellulosum</name>
    <dbReference type="NCBI Taxonomy" id="56"/>
    <lineage>
        <taxon>Bacteria</taxon>
        <taxon>Pseudomonadati</taxon>
        <taxon>Myxococcota</taxon>
        <taxon>Polyangia</taxon>
        <taxon>Polyangiales</taxon>
        <taxon>Polyangiaceae</taxon>
        <taxon>Sorangium</taxon>
    </lineage>
</organism>
<sequence length="231" mass="24767">MNRFPFVSAVAASSFLLLACDAQVDPEYRGEPLATIQGAIVDEGGSTGGHLRTAILNYNFLVNDFGHTDLAPVVGSFPAEFRIDLNVPPPAEVLNDFTRGGARPSESRFSTGYIAVLKEGLDPNVDPASIAGLAEEYMLVYVETDVQPGTQSERFLGGALSAGYHLMKWAPMTEAELQAYDACKATPDPRSCGVADGGDADDRLVPNPEEFDSEVTIRIAPPRQFAAANLW</sequence>
<gene>
    <name evidence="2" type="ORF">BE21_05200</name>
</gene>
<evidence type="ECO:0008006" key="4">
    <source>
        <dbReference type="Google" id="ProtNLM"/>
    </source>
</evidence>
<protein>
    <recommendedName>
        <fullName evidence="4">Secreted protein</fullName>
    </recommendedName>
</protein>
<comment type="caution">
    <text evidence="2">The sequence shown here is derived from an EMBL/GenBank/DDBJ whole genome shotgun (WGS) entry which is preliminary data.</text>
</comment>
<feature type="chain" id="PRO_5007569638" description="Secreted protein" evidence="1">
    <location>
        <begin position="20"/>
        <end position="231"/>
    </location>
</feature>
<dbReference type="Proteomes" id="UP000075502">
    <property type="component" value="Unassembled WGS sequence"/>
</dbReference>
<proteinExistence type="predicted"/>